<protein>
    <submittedName>
        <fullName evidence="2">DNA-binding MarR family transcriptional regulator</fullName>
    </submittedName>
</protein>
<feature type="domain" description="HTH marR-type" evidence="1">
    <location>
        <begin position="1"/>
        <end position="147"/>
    </location>
</feature>
<dbReference type="GO" id="GO:0003677">
    <property type="term" value="F:DNA binding"/>
    <property type="evidence" value="ECO:0007669"/>
    <property type="project" value="UniProtKB-KW"/>
</dbReference>
<dbReference type="OrthoDB" id="4629660at2"/>
<name>A0A2P8DEP1_9ACTN</name>
<dbReference type="GO" id="GO:0006950">
    <property type="term" value="P:response to stress"/>
    <property type="evidence" value="ECO:0007669"/>
    <property type="project" value="TreeGrafter"/>
</dbReference>
<keyword evidence="2" id="KW-0238">DNA-binding</keyword>
<dbReference type="InterPro" id="IPR036388">
    <property type="entry name" value="WH-like_DNA-bd_sf"/>
</dbReference>
<dbReference type="Pfam" id="PF12802">
    <property type="entry name" value="MarR_2"/>
    <property type="match status" value="1"/>
</dbReference>
<dbReference type="RefSeq" id="WP_106584623.1">
    <property type="nucleotide sequence ID" value="NZ_PYGA01000014.1"/>
</dbReference>
<dbReference type="AlphaFoldDB" id="A0A2P8DEP1"/>
<dbReference type="EMBL" id="PYGA01000014">
    <property type="protein sequence ID" value="PSK95694.1"/>
    <property type="molecule type" value="Genomic_DNA"/>
</dbReference>
<dbReference type="InterPro" id="IPR000835">
    <property type="entry name" value="HTH_MarR-typ"/>
</dbReference>
<dbReference type="InterPro" id="IPR036390">
    <property type="entry name" value="WH_DNA-bd_sf"/>
</dbReference>
<evidence type="ECO:0000259" key="1">
    <source>
        <dbReference type="PROSITE" id="PS50995"/>
    </source>
</evidence>
<dbReference type="Gene3D" id="1.10.10.10">
    <property type="entry name" value="Winged helix-like DNA-binding domain superfamily/Winged helix DNA-binding domain"/>
    <property type="match status" value="1"/>
</dbReference>
<evidence type="ECO:0000313" key="2">
    <source>
        <dbReference type="EMBL" id="PSK95694.1"/>
    </source>
</evidence>
<dbReference type="SMART" id="SM00347">
    <property type="entry name" value="HTH_MARR"/>
    <property type="match status" value="1"/>
</dbReference>
<dbReference type="InterPro" id="IPR039422">
    <property type="entry name" value="MarR/SlyA-like"/>
</dbReference>
<sequence length="154" mass="16301">MTAAEGGGEQGGPTAWLDPLQLRLVAAHADDQAADALRGHDLTVDQWRMLHYLVERGESTMAQLSGGLGLSAPTTTRVADALVTMALAYRGADAVDRRRVLLRPSRRGRATHRDLAPEVRAAESAAFSGLAPAERDTLAALLSRALGTAPDPVR</sequence>
<accession>A0A2P8DEP1</accession>
<keyword evidence="3" id="KW-1185">Reference proteome</keyword>
<reference evidence="2 3" key="1">
    <citation type="submission" date="2018-03" db="EMBL/GenBank/DDBJ databases">
        <title>Genomic Encyclopedia of Archaeal and Bacterial Type Strains, Phase II (KMG-II): from individual species to whole genera.</title>
        <authorList>
            <person name="Goeker M."/>
        </authorList>
    </citation>
    <scope>NUCLEOTIDE SEQUENCE [LARGE SCALE GENOMIC DNA]</scope>
    <source>
        <strain evidence="2 3">DSM 45312</strain>
    </source>
</reference>
<gene>
    <name evidence="2" type="ORF">CLV63_114127</name>
</gene>
<dbReference type="PANTHER" id="PTHR33164:SF57">
    <property type="entry name" value="MARR-FAMILY TRANSCRIPTIONAL REGULATOR"/>
    <property type="match status" value="1"/>
</dbReference>
<comment type="caution">
    <text evidence="2">The sequence shown here is derived from an EMBL/GenBank/DDBJ whole genome shotgun (WGS) entry which is preliminary data.</text>
</comment>
<evidence type="ECO:0000313" key="3">
    <source>
        <dbReference type="Proteomes" id="UP000240542"/>
    </source>
</evidence>
<dbReference type="Proteomes" id="UP000240542">
    <property type="component" value="Unassembled WGS sequence"/>
</dbReference>
<dbReference type="PROSITE" id="PS50995">
    <property type="entry name" value="HTH_MARR_2"/>
    <property type="match status" value="1"/>
</dbReference>
<proteinExistence type="predicted"/>
<dbReference type="SUPFAM" id="SSF46785">
    <property type="entry name" value="Winged helix' DNA-binding domain"/>
    <property type="match status" value="1"/>
</dbReference>
<dbReference type="PANTHER" id="PTHR33164">
    <property type="entry name" value="TRANSCRIPTIONAL REGULATOR, MARR FAMILY"/>
    <property type="match status" value="1"/>
</dbReference>
<organism evidence="2 3">
    <name type="scientific">Murinocardiopsis flavida</name>
    <dbReference type="NCBI Taxonomy" id="645275"/>
    <lineage>
        <taxon>Bacteria</taxon>
        <taxon>Bacillati</taxon>
        <taxon>Actinomycetota</taxon>
        <taxon>Actinomycetes</taxon>
        <taxon>Streptosporangiales</taxon>
        <taxon>Nocardiopsidaceae</taxon>
        <taxon>Murinocardiopsis</taxon>
    </lineage>
</organism>
<dbReference type="GO" id="GO:0003700">
    <property type="term" value="F:DNA-binding transcription factor activity"/>
    <property type="evidence" value="ECO:0007669"/>
    <property type="project" value="InterPro"/>
</dbReference>